<dbReference type="InterPro" id="IPR003798">
    <property type="entry name" value="DNA_recombination_RmuC"/>
</dbReference>
<evidence type="ECO:0000256" key="5">
    <source>
        <dbReference type="SAM" id="Coils"/>
    </source>
</evidence>
<dbReference type="RefSeq" id="WP_092913651.1">
    <property type="nucleotide sequence ID" value="NZ_CP136592.1"/>
</dbReference>
<protein>
    <submittedName>
        <fullName evidence="7">DNA recombination protein RmuC</fullName>
    </submittedName>
</protein>
<dbReference type="OrthoDB" id="9765111at2"/>
<dbReference type="PANTHER" id="PTHR30563:SF0">
    <property type="entry name" value="DNA RECOMBINATION PROTEIN RMUC"/>
    <property type="match status" value="1"/>
</dbReference>
<dbReference type="STRING" id="223786.SAMN05216234_14015"/>
<keyword evidence="6" id="KW-0812">Transmembrane</keyword>
<keyword evidence="4" id="KW-0233">DNA recombination</keyword>
<comment type="similarity">
    <text evidence="2">Belongs to the RmuC family.</text>
</comment>
<comment type="function">
    <text evidence="1">Involved in DNA recombination.</text>
</comment>
<accession>A0A1I5T675</accession>
<dbReference type="Proteomes" id="UP000199227">
    <property type="component" value="Unassembled WGS sequence"/>
</dbReference>
<evidence type="ECO:0000256" key="2">
    <source>
        <dbReference type="ARBA" id="ARBA00009840"/>
    </source>
</evidence>
<dbReference type="EMBL" id="FOXB01000040">
    <property type="protein sequence ID" value="SFP77996.1"/>
    <property type="molecule type" value="Genomic_DNA"/>
</dbReference>
<name>A0A1I5T675_9BACT</name>
<feature type="transmembrane region" description="Helical" evidence="6">
    <location>
        <begin position="6"/>
        <end position="29"/>
    </location>
</feature>
<proteinExistence type="inferred from homology"/>
<dbReference type="Pfam" id="PF02646">
    <property type="entry name" value="RmuC"/>
    <property type="match status" value="1"/>
</dbReference>
<keyword evidence="3 5" id="KW-0175">Coiled coil</keyword>
<evidence type="ECO:0000313" key="8">
    <source>
        <dbReference type="Proteomes" id="UP000199227"/>
    </source>
</evidence>
<keyword evidence="8" id="KW-1185">Reference proteome</keyword>
<sequence length="479" mass="55272">MQIPLEWVYFIIGIFTGITFAGFISYIFFQSRHREVKEQAIQQLLEKETQIDRLTEQNSSFLEELQNVKQLLDDERVRNATLSERVNYLGSFEEIATSLEEKNLELEKEVSELTIRLEEERKSTQNSIKELKEAKEIMQKEFKLLASEIIERNSERFSNISKERVEEVLKPLKQQVNDFKKRVEEVHTLETKEMATLLNEIKTLKELNNRISEDAINLTRALKGESKQQGIWGEMVLERVLKASGLREGEEFEREVSLQDGDSKRFRPDVIVHLPDDRDIIIDAKTSLVAYEQYVNAEDEEKRAHFAKLHLEAVKSHIDKLSDKSYSSLEGVNTLDFIFMFMPIEGALMLALQTDPTLYDKAFAKHIVLVSPTTLLVALRAVENTWRHERQNQNALEIARKAGALYDKFVGFAEDLEKVGKQLDTVQKTYDSAWKKLTDGRGNIVRRIEELHELGARASKRIPKRLSDAAGADISVIEE</sequence>
<keyword evidence="6" id="KW-1133">Transmembrane helix</keyword>
<evidence type="ECO:0000313" key="7">
    <source>
        <dbReference type="EMBL" id="SFP77996.1"/>
    </source>
</evidence>
<feature type="coiled-coil region" evidence="5">
    <location>
        <begin position="37"/>
        <end position="214"/>
    </location>
</feature>
<keyword evidence="6" id="KW-0472">Membrane</keyword>
<evidence type="ECO:0000256" key="3">
    <source>
        <dbReference type="ARBA" id="ARBA00023054"/>
    </source>
</evidence>
<dbReference type="PANTHER" id="PTHR30563">
    <property type="entry name" value="DNA RECOMBINATION PROTEIN RMUC"/>
    <property type="match status" value="1"/>
</dbReference>
<organism evidence="7 8">
    <name type="scientific">Hydrogenimonas thermophila</name>
    <dbReference type="NCBI Taxonomy" id="223786"/>
    <lineage>
        <taxon>Bacteria</taxon>
        <taxon>Pseudomonadati</taxon>
        <taxon>Campylobacterota</taxon>
        <taxon>Epsilonproteobacteria</taxon>
        <taxon>Campylobacterales</taxon>
        <taxon>Hydrogenimonadaceae</taxon>
        <taxon>Hydrogenimonas</taxon>
    </lineage>
</organism>
<evidence type="ECO:0000256" key="1">
    <source>
        <dbReference type="ARBA" id="ARBA00003416"/>
    </source>
</evidence>
<evidence type="ECO:0000256" key="6">
    <source>
        <dbReference type="SAM" id="Phobius"/>
    </source>
</evidence>
<gene>
    <name evidence="7" type="ORF">SAMN05216234_14015</name>
</gene>
<dbReference type="AlphaFoldDB" id="A0A1I5T675"/>
<evidence type="ECO:0000256" key="4">
    <source>
        <dbReference type="ARBA" id="ARBA00023172"/>
    </source>
</evidence>
<dbReference type="GO" id="GO:0006310">
    <property type="term" value="P:DNA recombination"/>
    <property type="evidence" value="ECO:0007669"/>
    <property type="project" value="UniProtKB-KW"/>
</dbReference>
<reference evidence="7 8" key="1">
    <citation type="submission" date="2016-10" db="EMBL/GenBank/DDBJ databases">
        <authorList>
            <person name="de Groot N.N."/>
        </authorList>
    </citation>
    <scope>NUCLEOTIDE SEQUENCE [LARGE SCALE GENOMIC DNA]</scope>
    <source>
        <strain evidence="7 8">EP1-55-1</strain>
    </source>
</reference>